<gene>
    <name evidence="2" type="ORF">U14_03266</name>
</gene>
<keyword evidence="3" id="KW-1185">Reference proteome</keyword>
<dbReference type="GO" id="GO:0005975">
    <property type="term" value="P:carbohydrate metabolic process"/>
    <property type="evidence" value="ECO:0007669"/>
    <property type="project" value="InterPro"/>
</dbReference>
<dbReference type="AlphaFoldDB" id="A0A081BNQ3"/>
<name>A0A081BNQ3_9BACT</name>
<dbReference type="GO" id="GO:0030246">
    <property type="term" value="F:carbohydrate binding"/>
    <property type="evidence" value="ECO:0007669"/>
    <property type="project" value="InterPro"/>
</dbReference>
<dbReference type="GO" id="GO:0003824">
    <property type="term" value="F:catalytic activity"/>
    <property type="evidence" value="ECO:0007669"/>
    <property type="project" value="InterPro"/>
</dbReference>
<keyword evidence="1" id="KW-1133">Transmembrane helix</keyword>
<dbReference type="Proteomes" id="UP000030700">
    <property type="component" value="Unassembled WGS sequence"/>
</dbReference>
<dbReference type="Gene3D" id="2.70.98.10">
    <property type="match status" value="1"/>
</dbReference>
<reference evidence="2" key="1">
    <citation type="journal article" date="2015" name="PeerJ">
        <title>First genomic representation of candidate bacterial phylum KSB3 points to enhanced environmental sensing as a trigger of wastewater bulking.</title>
        <authorList>
            <person name="Sekiguchi Y."/>
            <person name="Ohashi A."/>
            <person name="Parks D.H."/>
            <person name="Yamauchi T."/>
            <person name="Tyson G.W."/>
            <person name="Hugenholtz P."/>
        </authorList>
    </citation>
    <scope>NUCLEOTIDE SEQUENCE [LARGE SCALE GENOMIC DNA]</scope>
</reference>
<keyword evidence="1" id="KW-0812">Transmembrane</keyword>
<feature type="transmembrane region" description="Helical" evidence="1">
    <location>
        <begin position="12"/>
        <end position="31"/>
    </location>
</feature>
<evidence type="ECO:0000313" key="2">
    <source>
        <dbReference type="EMBL" id="GAK52019.1"/>
    </source>
</evidence>
<accession>A0A081BNQ3</accession>
<sequence>MYFVCFVVNNDVFIRFFLQFVVVFIMCKIFYGTYKDVDGIVLENSELRATILPQWGSKIASLVYIPREAELLWQETDAKFPKSEYGQPFGRAQSFGFDEMFPTINACRYAGGVWDGTPLPDHGEVWSLPWHYEIDGDRLRLWVYGVRLPYLLEKTVSLNDNTLEIKYAATNLSPFPLDYLWAAHPLFNLTPGARLLFPPTMTKILNAYSGEPLREYGREYDFPNATLEDGRVVDFATLAAPDGVGRQKYYFAAPMSEGWCDLNDPGTNLAIRLSFPPEIVRYLGVWFNQGWWEQQYNVALEPATAAMDQPDLAKARNMSSTLPPHGKQTWFLHLAVKEFPKK</sequence>
<evidence type="ECO:0008006" key="4">
    <source>
        <dbReference type="Google" id="ProtNLM"/>
    </source>
</evidence>
<dbReference type="HOGENOM" id="CLU_076888_0_0_0"/>
<dbReference type="SUPFAM" id="SSF74650">
    <property type="entry name" value="Galactose mutarotase-like"/>
    <property type="match status" value="1"/>
</dbReference>
<dbReference type="InterPro" id="IPR014718">
    <property type="entry name" value="GH-type_carb-bd"/>
</dbReference>
<dbReference type="STRING" id="1499966.U14_03266"/>
<protein>
    <recommendedName>
        <fullName evidence="4">Aldose 1-epimerase</fullName>
    </recommendedName>
</protein>
<keyword evidence="1" id="KW-0472">Membrane</keyword>
<evidence type="ECO:0000256" key="1">
    <source>
        <dbReference type="SAM" id="Phobius"/>
    </source>
</evidence>
<organism evidence="2">
    <name type="scientific">Candidatus Moduliflexus flocculans</name>
    <dbReference type="NCBI Taxonomy" id="1499966"/>
    <lineage>
        <taxon>Bacteria</taxon>
        <taxon>Candidatus Moduliflexota</taxon>
        <taxon>Candidatus Moduliflexia</taxon>
        <taxon>Candidatus Moduliflexales</taxon>
        <taxon>Candidatus Moduliflexaceae</taxon>
    </lineage>
</organism>
<dbReference type="InterPro" id="IPR011013">
    <property type="entry name" value="Gal_mutarotase_sf_dom"/>
</dbReference>
<dbReference type="EMBL" id="DF820458">
    <property type="protein sequence ID" value="GAK52019.1"/>
    <property type="molecule type" value="Genomic_DNA"/>
</dbReference>
<evidence type="ECO:0000313" key="3">
    <source>
        <dbReference type="Proteomes" id="UP000030700"/>
    </source>
</evidence>
<proteinExistence type="predicted"/>